<name>A0A9D1JYN3_9BACT</name>
<dbReference type="AlphaFoldDB" id="A0A9D1JYN3"/>
<dbReference type="GO" id="GO:0005737">
    <property type="term" value="C:cytoplasm"/>
    <property type="evidence" value="ECO:0007669"/>
    <property type="project" value="UniProtKB-SubCell"/>
</dbReference>
<dbReference type="HAMAP" id="MF_01185">
    <property type="entry name" value="FliW"/>
    <property type="match status" value="1"/>
</dbReference>
<keyword evidence="2 4" id="KW-1005">Bacterial flagellum biogenesis</keyword>
<reference evidence="5" key="2">
    <citation type="journal article" date="2021" name="PeerJ">
        <title>Extensive microbial diversity within the chicken gut microbiome revealed by metagenomics and culture.</title>
        <authorList>
            <person name="Gilroy R."/>
            <person name="Ravi A."/>
            <person name="Getino M."/>
            <person name="Pursley I."/>
            <person name="Horton D.L."/>
            <person name="Alikhan N.F."/>
            <person name="Baker D."/>
            <person name="Gharbi K."/>
            <person name="Hall N."/>
            <person name="Watson M."/>
            <person name="Adriaenssens E.M."/>
            <person name="Foster-Nyarko E."/>
            <person name="Jarju S."/>
            <person name="Secka A."/>
            <person name="Antonio M."/>
            <person name="Oren A."/>
            <person name="Chaudhuri R.R."/>
            <person name="La Ragione R."/>
            <person name="Hildebrand F."/>
            <person name="Pallen M.J."/>
        </authorList>
    </citation>
    <scope>NUCLEOTIDE SEQUENCE</scope>
    <source>
        <strain evidence="5">CHK152-2871</strain>
    </source>
</reference>
<evidence type="ECO:0000256" key="2">
    <source>
        <dbReference type="ARBA" id="ARBA00022795"/>
    </source>
</evidence>
<keyword evidence="4" id="KW-0143">Chaperone</keyword>
<comment type="similarity">
    <text evidence="4">Belongs to the FliW family.</text>
</comment>
<dbReference type="InterPro" id="IPR024046">
    <property type="entry name" value="Flagellar_assmbl_FliW_dom_sf"/>
</dbReference>
<keyword evidence="1 4" id="KW-0963">Cytoplasm</keyword>
<keyword evidence="5" id="KW-0969">Cilium</keyword>
<keyword evidence="5" id="KW-0282">Flagellum</keyword>
<keyword evidence="5" id="KW-0966">Cell projection</keyword>
<comment type="caution">
    <text evidence="5">The sequence shown here is derived from an EMBL/GenBank/DDBJ whole genome shotgun (WGS) entry which is preliminary data.</text>
</comment>
<dbReference type="Pfam" id="PF02623">
    <property type="entry name" value="FliW"/>
    <property type="match status" value="1"/>
</dbReference>
<comment type="function">
    <text evidence="4">Acts as an anti-CsrA protein, binds CsrA and prevents it from repressing translation of its target genes, one of which is flagellin. Binds to flagellin and participates in the assembly of the flagellum.</text>
</comment>
<dbReference type="GO" id="GO:0006417">
    <property type="term" value="P:regulation of translation"/>
    <property type="evidence" value="ECO:0007669"/>
    <property type="project" value="UniProtKB-KW"/>
</dbReference>
<dbReference type="Proteomes" id="UP000886865">
    <property type="component" value="Unassembled WGS sequence"/>
</dbReference>
<comment type="subcellular location">
    <subcellularLocation>
        <location evidence="4">Cytoplasm</location>
    </subcellularLocation>
</comment>
<gene>
    <name evidence="4" type="primary">fliW</name>
    <name evidence="5" type="ORF">IAA86_03925</name>
</gene>
<evidence type="ECO:0000313" key="6">
    <source>
        <dbReference type="Proteomes" id="UP000886865"/>
    </source>
</evidence>
<dbReference type="InterPro" id="IPR003775">
    <property type="entry name" value="Flagellar_assembly_factor_FliW"/>
</dbReference>
<sequence>MEKNLEKIKTTRFGEVEVDNNLLFNFVSPIIGYNDKKRFTLIDYRPDSPFKWLQSMEDMDLAFPVTLCSYFNIDYQFELSDEDALTLGVKSADEILALNIVTIPQINPQGATINLLAPIVINTNNNNAMQVILKDSKLPVRHPLFEKKENDGTKEGK</sequence>
<organism evidence="5 6">
    <name type="scientific">Candidatus Galligastranaerophilus intestinavium</name>
    <dbReference type="NCBI Taxonomy" id="2840836"/>
    <lineage>
        <taxon>Bacteria</taxon>
        <taxon>Candidatus Galligastranaerophilus</taxon>
    </lineage>
</organism>
<protein>
    <recommendedName>
        <fullName evidence="4">Flagellar assembly factor FliW</fullName>
    </recommendedName>
</protein>
<reference evidence="5" key="1">
    <citation type="submission" date="2020-10" db="EMBL/GenBank/DDBJ databases">
        <authorList>
            <person name="Gilroy R."/>
        </authorList>
    </citation>
    <scope>NUCLEOTIDE SEQUENCE</scope>
    <source>
        <strain evidence="5">CHK152-2871</strain>
    </source>
</reference>
<evidence type="ECO:0000256" key="4">
    <source>
        <dbReference type="HAMAP-Rule" id="MF_01185"/>
    </source>
</evidence>
<dbReference type="GO" id="GO:0044780">
    <property type="term" value="P:bacterial-type flagellum assembly"/>
    <property type="evidence" value="ECO:0007669"/>
    <property type="project" value="UniProtKB-UniRule"/>
</dbReference>
<comment type="subunit">
    <text evidence="4">Interacts with translational regulator CsrA and flagellin(s).</text>
</comment>
<keyword evidence="3 4" id="KW-0810">Translation regulation</keyword>
<dbReference type="SUPFAM" id="SSF141457">
    <property type="entry name" value="BH3618-like"/>
    <property type="match status" value="1"/>
</dbReference>
<accession>A0A9D1JYN3</accession>
<evidence type="ECO:0000313" key="5">
    <source>
        <dbReference type="EMBL" id="HIS74153.1"/>
    </source>
</evidence>
<dbReference type="Gene3D" id="2.30.290.10">
    <property type="entry name" value="BH3618-like"/>
    <property type="match status" value="1"/>
</dbReference>
<evidence type="ECO:0000256" key="1">
    <source>
        <dbReference type="ARBA" id="ARBA00022490"/>
    </source>
</evidence>
<dbReference type="PANTHER" id="PTHR39190:SF1">
    <property type="entry name" value="FLAGELLAR ASSEMBLY FACTOR FLIW"/>
    <property type="match status" value="1"/>
</dbReference>
<dbReference type="PANTHER" id="PTHR39190">
    <property type="entry name" value="FLAGELLAR ASSEMBLY FACTOR FLIW"/>
    <property type="match status" value="1"/>
</dbReference>
<dbReference type="EMBL" id="DVJQ01000034">
    <property type="protein sequence ID" value="HIS74153.1"/>
    <property type="molecule type" value="Genomic_DNA"/>
</dbReference>
<evidence type="ECO:0000256" key="3">
    <source>
        <dbReference type="ARBA" id="ARBA00022845"/>
    </source>
</evidence>
<proteinExistence type="inferred from homology"/>